<proteinExistence type="predicted"/>
<feature type="compositionally biased region" description="Basic and acidic residues" evidence="1">
    <location>
        <begin position="409"/>
        <end position="424"/>
    </location>
</feature>
<dbReference type="AlphaFoldDB" id="A0A369KES7"/>
<feature type="compositionally biased region" description="Polar residues" evidence="1">
    <location>
        <begin position="292"/>
        <end position="307"/>
    </location>
</feature>
<gene>
    <name evidence="2" type="ORF">Hypma_007306</name>
</gene>
<evidence type="ECO:0000313" key="2">
    <source>
        <dbReference type="EMBL" id="RDB30254.1"/>
    </source>
</evidence>
<feature type="compositionally biased region" description="Basic residues" evidence="1">
    <location>
        <begin position="334"/>
        <end position="344"/>
    </location>
</feature>
<organism evidence="2 3">
    <name type="scientific">Hypsizygus marmoreus</name>
    <name type="common">White beech mushroom</name>
    <name type="synonym">Agaricus marmoreus</name>
    <dbReference type="NCBI Taxonomy" id="39966"/>
    <lineage>
        <taxon>Eukaryota</taxon>
        <taxon>Fungi</taxon>
        <taxon>Dikarya</taxon>
        <taxon>Basidiomycota</taxon>
        <taxon>Agaricomycotina</taxon>
        <taxon>Agaricomycetes</taxon>
        <taxon>Agaricomycetidae</taxon>
        <taxon>Agaricales</taxon>
        <taxon>Tricholomatineae</taxon>
        <taxon>Lyophyllaceae</taxon>
        <taxon>Hypsizygus</taxon>
    </lineage>
</organism>
<accession>A0A369KES7</accession>
<dbReference type="OrthoDB" id="3061761at2759"/>
<feature type="region of interest" description="Disordered" evidence="1">
    <location>
        <begin position="281"/>
        <end position="432"/>
    </location>
</feature>
<protein>
    <submittedName>
        <fullName evidence="2">Uncharacterized protein</fullName>
    </submittedName>
</protein>
<feature type="compositionally biased region" description="Polar residues" evidence="1">
    <location>
        <begin position="353"/>
        <end position="366"/>
    </location>
</feature>
<reference evidence="2" key="1">
    <citation type="submission" date="2018-04" db="EMBL/GenBank/DDBJ databases">
        <title>Whole genome sequencing of Hypsizygus marmoreus.</title>
        <authorList>
            <person name="Choi I.-G."/>
            <person name="Min B."/>
            <person name="Kim J.-G."/>
            <person name="Kim S."/>
            <person name="Oh Y.-L."/>
            <person name="Kong W.-S."/>
            <person name="Park H."/>
            <person name="Jeong J."/>
            <person name="Song E.-S."/>
        </authorList>
    </citation>
    <scope>NUCLEOTIDE SEQUENCE [LARGE SCALE GENOMIC DNA]</scope>
    <source>
        <strain evidence="2">51987-8</strain>
    </source>
</reference>
<feature type="compositionally biased region" description="Basic and acidic residues" evidence="1">
    <location>
        <begin position="65"/>
        <end position="75"/>
    </location>
</feature>
<comment type="caution">
    <text evidence="2">The sequence shown here is derived from an EMBL/GenBank/DDBJ whole genome shotgun (WGS) entry which is preliminary data.</text>
</comment>
<feature type="region of interest" description="Disordered" evidence="1">
    <location>
        <begin position="446"/>
        <end position="551"/>
    </location>
</feature>
<sequence length="551" mass="60559">MYPFANRPASRPALYVQHSSGAATSAPTSMTETTSVFGQSISSGSRLQITNSLPSTRHDLFEKKRDMSTFRDNDTPRPASTISKGKWRAGMTPSHLSEQLDENKSPESSPHKDYWVAHSTRLLQEYANRQIALPLVNRVDLNLRQSSQILLGSVQLLANREREKKNAKEMKPRYSLPPQLLDGFVDLERWTKEYLRSQFGEAQVGNLVPTLLTIISNNFYEAHMHAMDSVVKHALSNKEARKGACLDLEDFAFGFDLHMNQEMPFSVQASHRVRDHKDLQRELFPSVPIPSTEVSPPAIQSRSSNAKQPVPPKSKAKTIKQARKAEPPTPGPSKPKRGKQPLPKKKQDAPIGTLQQKPQPKPSRSNKPVKPSPLSTVITMNVHGVEGGSALGNLSGAAAGPSSLGPNRGTRDRACSADTIDRPTPDTLIGYESDTTVKFVPLTARLREESEESADGADQSESVFLTDTPNGVPSDKIPAPQQPNPAPGRSAIAPASITPSHSEVVPRRSSRIARALTCPPEDISSRDPLSHSQRTPTKPVQLRGRKRKFDR</sequence>
<dbReference type="Proteomes" id="UP000076154">
    <property type="component" value="Unassembled WGS sequence"/>
</dbReference>
<feature type="region of interest" description="Disordered" evidence="1">
    <location>
        <begin position="65"/>
        <end position="111"/>
    </location>
</feature>
<keyword evidence="3" id="KW-1185">Reference proteome</keyword>
<feature type="compositionally biased region" description="Low complexity" evidence="1">
    <location>
        <begin position="391"/>
        <end position="407"/>
    </location>
</feature>
<name>A0A369KES7_HYPMA</name>
<feature type="compositionally biased region" description="Polar residues" evidence="1">
    <location>
        <begin position="459"/>
        <end position="471"/>
    </location>
</feature>
<evidence type="ECO:0000256" key="1">
    <source>
        <dbReference type="SAM" id="MobiDB-lite"/>
    </source>
</evidence>
<dbReference type="EMBL" id="LUEZ02000005">
    <property type="protein sequence ID" value="RDB30254.1"/>
    <property type="molecule type" value="Genomic_DNA"/>
</dbReference>
<dbReference type="InParanoid" id="A0A369KES7"/>
<feature type="region of interest" description="Disordered" evidence="1">
    <location>
        <begin position="22"/>
        <end position="41"/>
    </location>
</feature>
<feature type="compositionally biased region" description="Basic and acidic residues" evidence="1">
    <location>
        <begin position="101"/>
        <end position="111"/>
    </location>
</feature>
<evidence type="ECO:0000313" key="3">
    <source>
        <dbReference type="Proteomes" id="UP000076154"/>
    </source>
</evidence>